<dbReference type="Proteomes" id="UP000321523">
    <property type="component" value="Unassembled WGS sequence"/>
</dbReference>
<dbReference type="RefSeq" id="WP_044425317.1">
    <property type="nucleotide sequence ID" value="NZ_BJYZ01000002.1"/>
</dbReference>
<dbReference type="AlphaFoldDB" id="A0A512DJE7"/>
<protein>
    <submittedName>
        <fullName evidence="1">Uncharacterized protein</fullName>
    </submittedName>
</protein>
<accession>A0A512DJE7</accession>
<keyword evidence="2" id="KW-1185">Reference proteome</keyword>
<sequence length="61" mass="6950">MSQALAGAAKATVGLRRIHGRATWRLFLSLFRRYITACLDHINDGFTELRMLLDLNSREMA</sequence>
<evidence type="ECO:0000313" key="1">
    <source>
        <dbReference type="EMBL" id="GEO36608.1"/>
    </source>
</evidence>
<name>A0A512DJE7_9PROT</name>
<evidence type="ECO:0000313" key="2">
    <source>
        <dbReference type="Proteomes" id="UP000321523"/>
    </source>
</evidence>
<reference evidence="1 2" key="1">
    <citation type="submission" date="2019-07" db="EMBL/GenBank/DDBJ databases">
        <title>Whole genome shotgun sequence of Skermanella aerolata NBRC 106429.</title>
        <authorList>
            <person name="Hosoyama A."/>
            <person name="Uohara A."/>
            <person name="Ohji S."/>
            <person name="Ichikawa N."/>
        </authorList>
    </citation>
    <scope>NUCLEOTIDE SEQUENCE [LARGE SCALE GENOMIC DNA]</scope>
    <source>
        <strain evidence="1 2">NBRC 106429</strain>
    </source>
</reference>
<proteinExistence type="predicted"/>
<dbReference type="OrthoDB" id="9773957at2"/>
<organism evidence="1 2">
    <name type="scientific">Skermanella aerolata</name>
    <dbReference type="NCBI Taxonomy" id="393310"/>
    <lineage>
        <taxon>Bacteria</taxon>
        <taxon>Pseudomonadati</taxon>
        <taxon>Pseudomonadota</taxon>
        <taxon>Alphaproteobacteria</taxon>
        <taxon>Rhodospirillales</taxon>
        <taxon>Azospirillaceae</taxon>
        <taxon>Skermanella</taxon>
    </lineage>
</organism>
<dbReference type="EMBL" id="BJYZ01000002">
    <property type="protein sequence ID" value="GEO36608.1"/>
    <property type="molecule type" value="Genomic_DNA"/>
</dbReference>
<gene>
    <name evidence="1" type="ORF">SAE02_07560</name>
</gene>
<comment type="caution">
    <text evidence="1">The sequence shown here is derived from an EMBL/GenBank/DDBJ whole genome shotgun (WGS) entry which is preliminary data.</text>
</comment>